<dbReference type="Proteomes" id="UP000518266">
    <property type="component" value="Unassembled WGS sequence"/>
</dbReference>
<evidence type="ECO:0000313" key="3">
    <source>
        <dbReference type="Proteomes" id="UP000518266"/>
    </source>
</evidence>
<dbReference type="EMBL" id="JAAKFY010000022">
    <property type="protein sequence ID" value="KAF3838586.1"/>
    <property type="molecule type" value="Genomic_DNA"/>
</dbReference>
<feature type="region of interest" description="Disordered" evidence="1">
    <location>
        <begin position="1"/>
        <end position="23"/>
    </location>
</feature>
<organism evidence="2 3">
    <name type="scientific">Dissostichus mawsoni</name>
    <name type="common">Antarctic cod</name>
    <dbReference type="NCBI Taxonomy" id="36200"/>
    <lineage>
        <taxon>Eukaryota</taxon>
        <taxon>Metazoa</taxon>
        <taxon>Chordata</taxon>
        <taxon>Craniata</taxon>
        <taxon>Vertebrata</taxon>
        <taxon>Euteleostomi</taxon>
        <taxon>Actinopterygii</taxon>
        <taxon>Neopterygii</taxon>
        <taxon>Teleostei</taxon>
        <taxon>Neoteleostei</taxon>
        <taxon>Acanthomorphata</taxon>
        <taxon>Eupercaria</taxon>
        <taxon>Perciformes</taxon>
        <taxon>Notothenioidei</taxon>
        <taxon>Nototheniidae</taxon>
        <taxon>Dissostichus</taxon>
    </lineage>
</organism>
<comment type="caution">
    <text evidence="2">The sequence shown here is derived from an EMBL/GenBank/DDBJ whole genome shotgun (WGS) entry which is preliminary data.</text>
</comment>
<accession>A0A7J5XN87</accession>
<dbReference type="AlphaFoldDB" id="A0A7J5XN87"/>
<protein>
    <submittedName>
        <fullName evidence="2">Uncharacterized protein</fullName>
    </submittedName>
</protein>
<keyword evidence="3" id="KW-1185">Reference proteome</keyword>
<name>A0A7J5XN87_DISMA</name>
<gene>
    <name evidence="2" type="ORF">F7725_010354</name>
</gene>
<evidence type="ECO:0000313" key="2">
    <source>
        <dbReference type="EMBL" id="KAF3838586.1"/>
    </source>
</evidence>
<feature type="compositionally biased region" description="Polar residues" evidence="1">
    <location>
        <begin position="90"/>
        <end position="106"/>
    </location>
</feature>
<feature type="region of interest" description="Disordered" evidence="1">
    <location>
        <begin position="90"/>
        <end position="126"/>
    </location>
</feature>
<proteinExistence type="predicted"/>
<feature type="compositionally biased region" description="Polar residues" evidence="1">
    <location>
        <begin position="1"/>
        <end position="13"/>
    </location>
</feature>
<evidence type="ECO:0000256" key="1">
    <source>
        <dbReference type="SAM" id="MobiDB-lite"/>
    </source>
</evidence>
<sequence length="269" mass="28980">MSSGHQEGRSSGSPAGLPTLPVGLDPQLSTAAWISPTHLCGGKDYPDLPAFTDRVLRRRGSRSGCRREMEDPVVLEVHLQALTTPLTAQQGTVRRVCSQHNSSSNTGRRKGPLPPHGPSATPAPARCHTHQEGLVAPGGTITVCSTFMCGSAVEPNRGWSKGSRGGGWGCLDLISQDVLCVFGNLSFSLQKAGWAPAIRSPSIHSPPTSRENLTFKSPTHTYWTAVLSPVQIGKREMERSSLLGEANWNEEWLQKFVVQALSEIHCITD</sequence>
<reference evidence="2 3" key="1">
    <citation type="submission" date="2020-03" db="EMBL/GenBank/DDBJ databases">
        <title>Dissostichus mawsoni Genome sequencing and assembly.</title>
        <authorList>
            <person name="Park H."/>
        </authorList>
    </citation>
    <scope>NUCLEOTIDE SEQUENCE [LARGE SCALE GENOMIC DNA]</scope>
    <source>
        <strain evidence="2">DM0001</strain>
        <tissue evidence="2">Muscle</tissue>
    </source>
</reference>